<keyword evidence="3 11" id="KW-0808">Transferase</keyword>
<dbReference type="InterPro" id="IPR019741">
    <property type="entry name" value="Galactokinase_CS"/>
</dbReference>
<dbReference type="PANTHER" id="PTHR10457:SF7">
    <property type="entry name" value="GALACTOKINASE-RELATED"/>
    <property type="match status" value="1"/>
</dbReference>
<dbReference type="Pfam" id="PF10509">
    <property type="entry name" value="GalKase_gal_bdg"/>
    <property type="match status" value="1"/>
</dbReference>
<dbReference type="GO" id="GO:0004335">
    <property type="term" value="F:galactokinase activity"/>
    <property type="evidence" value="ECO:0007669"/>
    <property type="project" value="UniProtKB-UniRule"/>
</dbReference>
<dbReference type="OrthoDB" id="250531at2"/>
<dbReference type="EC" id="2.7.1.6" evidence="11 12"/>
<dbReference type="UniPathway" id="UPA00214"/>
<evidence type="ECO:0000256" key="9">
    <source>
        <dbReference type="ARBA" id="ARBA00023144"/>
    </source>
</evidence>
<dbReference type="GO" id="GO:0000287">
    <property type="term" value="F:magnesium ion binding"/>
    <property type="evidence" value="ECO:0007669"/>
    <property type="project" value="UniProtKB-UniRule"/>
</dbReference>
<keyword evidence="4 11" id="KW-0479">Metal-binding</keyword>
<evidence type="ECO:0000313" key="16">
    <source>
        <dbReference type="EMBL" id="RZS52305.1"/>
    </source>
</evidence>
<feature type="binding site" evidence="11">
    <location>
        <begin position="39"/>
        <end position="42"/>
    </location>
    <ligand>
        <name>substrate</name>
    </ligand>
</feature>
<feature type="domain" description="GHMP kinase C-terminal" evidence="14">
    <location>
        <begin position="286"/>
        <end position="368"/>
    </location>
</feature>
<protein>
    <recommendedName>
        <fullName evidence="11 12">Galactokinase</fullName>
        <ecNumber evidence="11 12">2.7.1.6</ecNumber>
    </recommendedName>
    <alternativeName>
        <fullName evidence="11">Galactose kinase</fullName>
    </alternativeName>
</protein>
<dbReference type="HAMAP" id="MF_00246">
    <property type="entry name" value="Galactokinase"/>
    <property type="match status" value="1"/>
</dbReference>
<dbReference type="InterPro" id="IPR022963">
    <property type="entry name" value="Galactokinase_bac"/>
</dbReference>
<dbReference type="InterPro" id="IPR020568">
    <property type="entry name" value="Ribosomal_Su5_D2-typ_SF"/>
</dbReference>
<comment type="caution">
    <text evidence="11">Lacks conserved residue(s) required for the propagation of feature annotation.</text>
</comment>
<comment type="pathway">
    <text evidence="11">Carbohydrate metabolism; galactose metabolism.</text>
</comment>
<keyword evidence="6 11" id="KW-0418">Kinase</keyword>
<evidence type="ECO:0000256" key="11">
    <source>
        <dbReference type="HAMAP-Rule" id="MF_00246"/>
    </source>
</evidence>
<evidence type="ECO:0000256" key="1">
    <source>
        <dbReference type="ARBA" id="ARBA00006566"/>
    </source>
</evidence>
<keyword evidence="2 11" id="KW-0963">Cytoplasm</keyword>
<dbReference type="NCBIfam" id="NF003472">
    <property type="entry name" value="PRK05101.1"/>
    <property type="match status" value="1"/>
</dbReference>
<evidence type="ECO:0000256" key="3">
    <source>
        <dbReference type="ARBA" id="ARBA00022679"/>
    </source>
</evidence>
<evidence type="ECO:0000256" key="10">
    <source>
        <dbReference type="ARBA" id="ARBA00023277"/>
    </source>
</evidence>
<dbReference type="PROSITE" id="PS00106">
    <property type="entry name" value="GALACTOKINASE"/>
    <property type="match status" value="1"/>
</dbReference>
<name>A0A4Q7LD31_9BURK</name>
<evidence type="ECO:0000259" key="14">
    <source>
        <dbReference type="Pfam" id="PF08544"/>
    </source>
</evidence>
<dbReference type="Pfam" id="PF00288">
    <property type="entry name" value="GHMP_kinases_N"/>
    <property type="match status" value="1"/>
</dbReference>
<evidence type="ECO:0000313" key="17">
    <source>
        <dbReference type="Proteomes" id="UP000293433"/>
    </source>
</evidence>
<feature type="domain" description="GHMP kinase N-terminal" evidence="13">
    <location>
        <begin position="101"/>
        <end position="188"/>
    </location>
</feature>
<dbReference type="InterPro" id="IPR014721">
    <property type="entry name" value="Ribsml_uS5_D2-typ_fold_subgr"/>
</dbReference>
<dbReference type="PRINTS" id="PR00473">
    <property type="entry name" value="GALCTOKINASE"/>
</dbReference>
<comment type="similarity">
    <text evidence="1 11">Belongs to the GHMP kinase family. GalK subfamily.</text>
</comment>
<dbReference type="InterPro" id="IPR006206">
    <property type="entry name" value="Mevalonate/galactokinase"/>
</dbReference>
<dbReference type="Pfam" id="PF08544">
    <property type="entry name" value="GHMP_kinases_C"/>
    <property type="match status" value="1"/>
</dbReference>
<evidence type="ECO:0000256" key="12">
    <source>
        <dbReference type="NCBIfam" id="TIGR00131"/>
    </source>
</evidence>
<dbReference type="EMBL" id="SGWV01000011">
    <property type="protein sequence ID" value="RZS52305.1"/>
    <property type="molecule type" value="Genomic_DNA"/>
</dbReference>
<comment type="subcellular location">
    <subcellularLocation>
        <location evidence="11">Cytoplasm</location>
    </subcellularLocation>
</comment>
<evidence type="ECO:0000256" key="5">
    <source>
        <dbReference type="ARBA" id="ARBA00022741"/>
    </source>
</evidence>
<keyword evidence="5 11" id="KW-0547">Nucleotide-binding</keyword>
<evidence type="ECO:0000256" key="4">
    <source>
        <dbReference type="ARBA" id="ARBA00022723"/>
    </source>
</evidence>
<dbReference type="FunFam" id="3.30.230.10:FF:000017">
    <property type="entry name" value="Galactokinase"/>
    <property type="match status" value="1"/>
</dbReference>
<dbReference type="NCBIfam" id="TIGR00131">
    <property type="entry name" value="gal_kin"/>
    <property type="match status" value="1"/>
</dbReference>
<dbReference type="SUPFAM" id="SSF55060">
    <property type="entry name" value="GHMP Kinase, C-terminal domain"/>
    <property type="match status" value="1"/>
</dbReference>
<accession>A0A4Q7LD31</accession>
<dbReference type="GO" id="GO:0005829">
    <property type="term" value="C:cytosol"/>
    <property type="evidence" value="ECO:0007669"/>
    <property type="project" value="TreeGrafter"/>
</dbReference>
<evidence type="ECO:0000259" key="13">
    <source>
        <dbReference type="Pfam" id="PF00288"/>
    </source>
</evidence>
<dbReference type="InterPro" id="IPR000705">
    <property type="entry name" value="Galactokinase"/>
</dbReference>
<organism evidence="16 17">
    <name type="scientific">Sphaerotilus mobilis</name>
    <dbReference type="NCBI Taxonomy" id="47994"/>
    <lineage>
        <taxon>Bacteria</taxon>
        <taxon>Pseudomonadati</taxon>
        <taxon>Pseudomonadota</taxon>
        <taxon>Betaproteobacteria</taxon>
        <taxon>Burkholderiales</taxon>
        <taxon>Sphaerotilaceae</taxon>
        <taxon>Sphaerotilus</taxon>
    </lineage>
</organism>
<comment type="catalytic activity">
    <reaction evidence="11">
        <text>alpha-D-galactose + ATP = alpha-D-galactose 1-phosphate + ADP + H(+)</text>
        <dbReference type="Rhea" id="RHEA:13553"/>
        <dbReference type="ChEBI" id="CHEBI:15378"/>
        <dbReference type="ChEBI" id="CHEBI:28061"/>
        <dbReference type="ChEBI" id="CHEBI:30616"/>
        <dbReference type="ChEBI" id="CHEBI:58336"/>
        <dbReference type="ChEBI" id="CHEBI:456216"/>
        <dbReference type="EC" id="2.7.1.6"/>
    </reaction>
</comment>
<dbReference type="PIRSF" id="PIRSF000530">
    <property type="entry name" value="Galactokinase"/>
    <property type="match status" value="1"/>
</dbReference>
<evidence type="ECO:0000256" key="6">
    <source>
        <dbReference type="ARBA" id="ARBA00022777"/>
    </source>
</evidence>
<keyword evidence="7 11" id="KW-0067">ATP-binding</keyword>
<dbReference type="PROSITE" id="PS00627">
    <property type="entry name" value="GHMP_KINASES_ATP"/>
    <property type="match status" value="1"/>
</dbReference>
<dbReference type="Gene3D" id="3.30.230.10">
    <property type="match status" value="1"/>
</dbReference>
<feature type="binding site" evidence="11">
    <location>
        <position position="230"/>
    </location>
    <ligand>
        <name>substrate</name>
    </ligand>
</feature>
<proteinExistence type="inferred from homology"/>
<dbReference type="FunFam" id="3.30.70.890:FF:000001">
    <property type="entry name" value="Galactokinase"/>
    <property type="match status" value="1"/>
</dbReference>
<dbReference type="InterPro" id="IPR006203">
    <property type="entry name" value="GHMP_knse_ATP-bd_CS"/>
</dbReference>
<feature type="active site" description="Proton acceptor" evidence="11">
    <location>
        <position position="181"/>
    </location>
</feature>
<sequence>MADLASRLQQRVLASFTAAYGAAPTSLVHAPGRVNLIGEHTDYNDGFVLPCAIDFHTLVAARPRDDTRVRVVASDFGDRQDSFWLDAPIERLSDAEQGWANYVRGMVQALLADGLLLRGCDLAVAGNVPQGAGLSSSAALEVAIGQAFKTLQGLDVDATRLAQLAQQAENRFVGIQCGIMDQLISARGAAGHALLIDCRSLAAQAVHLPDDIAVLIAHSRVRRGLVDSEYNTRRQQCEAAARHYDVAALRDVDTDRLLRDRAGLDDLTFRRARHIVTENQRTLDAAAALAVGDMARMGALMAASHASMRDDFEITVPAIDHLVEILQDVIGRDGGARMTGGGFGGCVVALLPESRVEAAQAALTARYRAPGGESATVYICHPSAGAGPLPFP</sequence>
<evidence type="ECO:0000256" key="8">
    <source>
        <dbReference type="ARBA" id="ARBA00022842"/>
    </source>
</evidence>
<evidence type="ECO:0000256" key="7">
    <source>
        <dbReference type="ARBA" id="ARBA00022840"/>
    </source>
</evidence>
<dbReference type="PANTHER" id="PTHR10457">
    <property type="entry name" value="MEVALONATE KINASE/GALACTOKINASE"/>
    <property type="match status" value="1"/>
</dbReference>
<comment type="function">
    <text evidence="11">Catalyzes the transfer of the gamma-phosphate of ATP to D-galactose to form alpha-D-galactose-1-phosphate (Gal-1-P).</text>
</comment>
<dbReference type="GO" id="GO:0006012">
    <property type="term" value="P:galactose metabolic process"/>
    <property type="evidence" value="ECO:0007669"/>
    <property type="project" value="UniProtKB-UniRule"/>
</dbReference>
<dbReference type="GO" id="GO:0005524">
    <property type="term" value="F:ATP binding"/>
    <property type="evidence" value="ECO:0007669"/>
    <property type="project" value="UniProtKB-UniRule"/>
</dbReference>
<feature type="binding site" evidence="11">
    <location>
        <begin position="131"/>
        <end position="137"/>
    </location>
    <ligand>
        <name>ATP</name>
        <dbReference type="ChEBI" id="CHEBI:30616"/>
    </ligand>
</feature>
<evidence type="ECO:0000256" key="2">
    <source>
        <dbReference type="ARBA" id="ARBA00022490"/>
    </source>
</evidence>
<dbReference type="RefSeq" id="WP_130483291.1">
    <property type="nucleotide sequence ID" value="NZ_SGWV01000011.1"/>
</dbReference>
<dbReference type="SUPFAM" id="SSF54211">
    <property type="entry name" value="Ribosomal protein S5 domain 2-like"/>
    <property type="match status" value="1"/>
</dbReference>
<feature type="binding site" evidence="11">
    <location>
        <position position="169"/>
    </location>
    <ligand>
        <name>Mg(2+)</name>
        <dbReference type="ChEBI" id="CHEBI:18420"/>
    </ligand>
</feature>
<keyword evidence="8 11" id="KW-0460">Magnesium</keyword>
<dbReference type="Gene3D" id="3.30.70.890">
    <property type="entry name" value="GHMP kinase, C-terminal domain"/>
    <property type="match status" value="1"/>
</dbReference>
<keyword evidence="9 11" id="KW-0299">Galactose metabolism</keyword>
<feature type="site" description="Transition state stabilizer" evidence="11">
    <location>
        <position position="33"/>
    </location>
</feature>
<dbReference type="InterPro" id="IPR019539">
    <property type="entry name" value="GalKase_N"/>
</dbReference>
<comment type="caution">
    <text evidence="16">The sequence shown here is derived from an EMBL/GenBank/DDBJ whole genome shotgun (WGS) entry which is preliminary data.</text>
</comment>
<feature type="binding site" evidence="11">
    <location>
        <position position="137"/>
    </location>
    <ligand>
        <name>Mg(2+)</name>
        <dbReference type="ChEBI" id="CHEBI:18420"/>
    </ligand>
</feature>
<evidence type="ECO:0000259" key="15">
    <source>
        <dbReference type="Pfam" id="PF10509"/>
    </source>
</evidence>
<keyword evidence="17" id="KW-1185">Reference proteome</keyword>
<gene>
    <name evidence="11" type="primary">galK</name>
    <name evidence="16" type="ORF">EV685_3498</name>
</gene>
<dbReference type="AlphaFoldDB" id="A0A4Q7LD31"/>
<keyword evidence="10 11" id="KW-0119">Carbohydrate metabolism</keyword>
<dbReference type="PRINTS" id="PR00959">
    <property type="entry name" value="MEVGALKINASE"/>
</dbReference>
<dbReference type="InterPro" id="IPR013750">
    <property type="entry name" value="GHMP_kinase_C_dom"/>
</dbReference>
<dbReference type="Proteomes" id="UP000293433">
    <property type="component" value="Unassembled WGS sequence"/>
</dbReference>
<dbReference type="InterPro" id="IPR006204">
    <property type="entry name" value="GHMP_kinase_N_dom"/>
</dbReference>
<reference evidence="16 17" key="1">
    <citation type="submission" date="2019-02" db="EMBL/GenBank/DDBJ databases">
        <title>Genomic Encyclopedia of Type Strains, Phase IV (KMG-IV): sequencing the most valuable type-strain genomes for metagenomic binning, comparative biology and taxonomic classification.</title>
        <authorList>
            <person name="Goeker M."/>
        </authorList>
    </citation>
    <scope>NUCLEOTIDE SEQUENCE [LARGE SCALE GENOMIC DNA]</scope>
    <source>
        <strain evidence="16 17">DSM 10617</strain>
    </source>
</reference>
<dbReference type="InterPro" id="IPR036554">
    <property type="entry name" value="GHMP_kinase_C_sf"/>
</dbReference>
<feature type="domain" description="Galactokinase N-terminal" evidence="15">
    <location>
        <begin position="15"/>
        <end position="63"/>
    </location>
</feature>